<feature type="region of interest" description="Disordered" evidence="5">
    <location>
        <begin position="1"/>
        <end position="21"/>
    </location>
</feature>
<evidence type="ECO:0000259" key="6">
    <source>
        <dbReference type="PROSITE" id="PS50178"/>
    </source>
</evidence>
<dbReference type="Pfam" id="PF01363">
    <property type="entry name" value="FYVE"/>
    <property type="match status" value="1"/>
</dbReference>
<dbReference type="Gene3D" id="3.30.40.10">
    <property type="entry name" value="Zinc/RING finger domain, C3HC4 (zinc finger)"/>
    <property type="match status" value="1"/>
</dbReference>
<evidence type="ECO:0000313" key="7">
    <source>
        <dbReference type="EMBL" id="KDO34137.1"/>
    </source>
</evidence>
<dbReference type="RefSeq" id="XP_012195014.1">
    <property type="nucleotide sequence ID" value="XM_012339624.1"/>
</dbReference>
<organism evidence="7 8">
    <name type="scientific">Saprolegnia parasitica (strain CBS 223.65)</name>
    <dbReference type="NCBI Taxonomy" id="695850"/>
    <lineage>
        <taxon>Eukaryota</taxon>
        <taxon>Sar</taxon>
        <taxon>Stramenopiles</taxon>
        <taxon>Oomycota</taxon>
        <taxon>Saprolegniomycetes</taxon>
        <taxon>Saprolegniales</taxon>
        <taxon>Saprolegniaceae</taxon>
        <taxon>Saprolegnia</taxon>
    </lineage>
</organism>
<dbReference type="PROSITE" id="PS50178">
    <property type="entry name" value="ZF_FYVE"/>
    <property type="match status" value="1"/>
</dbReference>
<dbReference type="PANTHER" id="PTHR43102">
    <property type="entry name" value="SLR1143 PROTEIN"/>
    <property type="match status" value="1"/>
</dbReference>
<dbReference type="PANTHER" id="PTHR43102:SF2">
    <property type="entry name" value="GAF DOMAIN-CONTAINING PROTEIN"/>
    <property type="match status" value="1"/>
</dbReference>
<dbReference type="KEGG" id="spar:SPRG_01407"/>
<dbReference type="GO" id="GO:0008270">
    <property type="term" value="F:zinc ion binding"/>
    <property type="evidence" value="ECO:0007669"/>
    <property type="project" value="UniProtKB-KW"/>
</dbReference>
<evidence type="ECO:0000256" key="3">
    <source>
        <dbReference type="ARBA" id="ARBA00022833"/>
    </source>
</evidence>
<keyword evidence="3" id="KW-0862">Zinc</keyword>
<keyword evidence="2 4" id="KW-0863">Zinc-finger</keyword>
<accession>A0A067D567</accession>
<evidence type="ECO:0000256" key="5">
    <source>
        <dbReference type="SAM" id="MobiDB-lite"/>
    </source>
</evidence>
<dbReference type="AlphaFoldDB" id="A0A067D567"/>
<dbReference type="InterPro" id="IPR013083">
    <property type="entry name" value="Znf_RING/FYVE/PHD"/>
</dbReference>
<dbReference type="EMBL" id="KK583191">
    <property type="protein sequence ID" value="KDO34137.1"/>
    <property type="molecule type" value="Genomic_DNA"/>
</dbReference>
<dbReference type="SMART" id="SM00064">
    <property type="entry name" value="FYVE"/>
    <property type="match status" value="1"/>
</dbReference>
<dbReference type="InterPro" id="IPR000306">
    <property type="entry name" value="Znf_FYVE"/>
</dbReference>
<dbReference type="Proteomes" id="UP000030745">
    <property type="component" value="Unassembled WGS sequence"/>
</dbReference>
<evidence type="ECO:0000313" key="8">
    <source>
        <dbReference type="Proteomes" id="UP000030745"/>
    </source>
</evidence>
<dbReference type="OMA" id="HYYLDEC"/>
<evidence type="ECO:0000256" key="4">
    <source>
        <dbReference type="PROSITE-ProRule" id="PRU00091"/>
    </source>
</evidence>
<proteinExistence type="predicted"/>
<gene>
    <name evidence="7" type="ORF">SPRG_01407</name>
</gene>
<evidence type="ECO:0000256" key="1">
    <source>
        <dbReference type="ARBA" id="ARBA00022723"/>
    </source>
</evidence>
<keyword evidence="8" id="KW-1185">Reference proteome</keyword>
<feature type="domain" description="FYVE-type" evidence="6">
    <location>
        <begin position="289"/>
        <end position="348"/>
    </location>
</feature>
<evidence type="ECO:0000256" key="2">
    <source>
        <dbReference type="ARBA" id="ARBA00022771"/>
    </source>
</evidence>
<feature type="compositionally biased region" description="Low complexity" evidence="5">
    <location>
        <begin position="10"/>
        <end position="21"/>
    </location>
</feature>
<dbReference type="OrthoDB" id="79871at2759"/>
<dbReference type="GeneID" id="24124000"/>
<dbReference type="SUPFAM" id="SSF57903">
    <property type="entry name" value="FYVE/PHD zinc finger"/>
    <property type="match status" value="1"/>
</dbReference>
<sequence length="402" mass="44246">MLPRHQHTPTTSSAASSASATDAARDVRGILHYYLDECTRARATDEWKKIKEKGALQLFQKKRTKRPRVDGTESDSSMVSATSNCSSLGSSSSTLALAPPVFTYHGVQTLEGCSLHDIQNLLCVRQTSEFRATMKLLHGNDFVDGAILSSSTIDASVFSTTNWFALKSSTVLAKDKGFCMRSYAHIVGPPNAAARTLVWTLQPMHHPTPNLLYHVNKYKRMQWELGLVVEEVSPTSLRVSCRCQSSDKRLMPAGARVVWNMLSQLQPAIRTLQASHVKSLVAESQWVKDDDRPSCLQCDAEFTTFRRRHHCRTCGEVVCASCSSIHIVALARGPMKIRMCAKCLERDAETPLDDARLAALAGRSSHSFQSTARSSSMDGLESAETFSLLRIADALGQIDPDA</sequence>
<name>A0A067D567_SAPPC</name>
<reference evidence="7 8" key="1">
    <citation type="journal article" date="2013" name="PLoS Genet.">
        <title>Distinctive expansion of potential virulence genes in the genome of the oomycete fish pathogen Saprolegnia parasitica.</title>
        <authorList>
            <person name="Jiang R.H."/>
            <person name="de Bruijn I."/>
            <person name="Haas B.J."/>
            <person name="Belmonte R."/>
            <person name="Lobach L."/>
            <person name="Christie J."/>
            <person name="van den Ackerveken G."/>
            <person name="Bottin A."/>
            <person name="Bulone V."/>
            <person name="Diaz-Moreno S.M."/>
            <person name="Dumas B."/>
            <person name="Fan L."/>
            <person name="Gaulin E."/>
            <person name="Govers F."/>
            <person name="Grenville-Briggs L.J."/>
            <person name="Horner N.R."/>
            <person name="Levin J.Z."/>
            <person name="Mammella M."/>
            <person name="Meijer H.J."/>
            <person name="Morris P."/>
            <person name="Nusbaum C."/>
            <person name="Oome S."/>
            <person name="Phillips A.J."/>
            <person name="van Rooyen D."/>
            <person name="Rzeszutek E."/>
            <person name="Saraiva M."/>
            <person name="Secombes C.J."/>
            <person name="Seidl M.F."/>
            <person name="Snel B."/>
            <person name="Stassen J.H."/>
            <person name="Sykes S."/>
            <person name="Tripathy S."/>
            <person name="van den Berg H."/>
            <person name="Vega-Arreguin J.C."/>
            <person name="Wawra S."/>
            <person name="Young S.K."/>
            <person name="Zeng Q."/>
            <person name="Dieguez-Uribeondo J."/>
            <person name="Russ C."/>
            <person name="Tyler B.M."/>
            <person name="van West P."/>
        </authorList>
    </citation>
    <scope>NUCLEOTIDE SEQUENCE [LARGE SCALE GENOMIC DNA]</scope>
    <source>
        <strain evidence="7 8">CBS 223.65</strain>
    </source>
</reference>
<protein>
    <recommendedName>
        <fullName evidence="6">FYVE-type domain-containing protein</fullName>
    </recommendedName>
</protein>
<dbReference type="VEuPathDB" id="FungiDB:SPRG_01407"/>
<dbReference type="STRING" id="695850.A0A067D567"/>
<keyword evidence="1" id="KW-0479">Metal-binding</keyword>
<dbReference type="InterPro" id="IPR011011">
    <property type="entry name" value="Znf_FYVE_PHD"/>
</dbReference>
<dbReference type="InterPro" id="IPR017455">
    <property type="entry name" value="Znf_FYVE-rel"/>
</dbReference>